<accession>A0AAD5GGK7</accession>
<keyword evidence="3" id="KW-0472">Membrane</keyword>
<dbReference type="AlphaFoldDB" id="A0AAD5GGK7"/>
<dbReference type="GO" id="GO:0016020">
    <property type="term" value="C:membrane"/>
    <property type="evidence" value="ECO:0007669"/>
    <property type="project" value="UniProtKB-SubCell"/>
</dbReference>
<evidence type="ECO:0000256" key="3">
    <source>
        <dbReference type="SAM" id="Phobius"/>
    </source>
</evidence>
<evidence type="ECO:0000256" key="1">
    <source>
        <dbReference type="ARBA" id="ARBA00004167"/>
    </source>
</evidence>
<evidence type="ECO:0000313" key="5">
    <source>
        <dbReference type="EMBL" id="KAI7740544.1"/>
    </source>
</evidence>
<sequence>MQSRRHSRLRRRQNLTNFPVSGLKKRRKEMNPGYVAVLGCFRPETNQGYIAVLGCVRSEHAGKYTYRRFDRNGAKTIAAIVVGGRRAVFEPGRRSKALGEEEGFRRKKRKGLGAVAKKRKSKSLWSKSEKPKVGCCTEIESRKALSSRKCHSGRNPYLPDTYTRDSENQNYAKTGCNDTCGDVRIPYPFGIGAECSINRWYIVDCNSSKPYLPALNHVEVLKIYTDNQTVIVGTHKKSSCQKPVQNSSETMSIDLGKSPFLFLKGKNKLVFEGCGTAYLMENGNVLAACPASCESVTQSDRDNCFGIGCCQITIPNFLKSYNIFLTGLKEEDGRCPSTFLVDETLYGKGWLRVGNSSFIRISLRWTLTDSDQVTCCDGVAPERSIVDMSNGTSMDTLLCRGWAFGSPYLIDGCASMLYIGDEDSEYCRRCSKRGGYCDYVKTHDDDDPMTSIKTICVGAERTPLGLILGVSISTGVVLLIAASFLFDGESRSLVTHFMLALEEEQVMSIFDATVIKEGTSEELMIVANLARRCLNIKGIDRPTMKEVFIELETIRASHMPPTIQSNTSWDRYSIEW</sequence>
<comment type="caution">
    <text evidence="5">The sequence shown here is derived from an EMBL/GenBank/DDBJ whole genome shotgun (WGS) entry which is preliminary data.</text>
</comment>
<keyword evidence="3" id="KW-0812">Transmembrane</keyword>
<dbReference type="GO" id="GO:0030247">
    <property type="term" value="F:polysaccharide binding"/>
    <property type="evidence" value="ECO:0007669"/>
    <property type="project" value="InterPro"/>
</dbReference>
<reference evidence="5" key="1">
    <citation type="submission" date="2022-06" db="EMBL/GenBank/DDBJ databases">
        <title>Uncovering the hologenomic basis of an extraordinary plant invasion.</title>
        <authorList>
            <person name="Bieker V.C."/>
            <person name="Martin M.D."/>
            <person name="Gilbert T."/>
            <person name="Hodgins K."/>
            <person name="Battlay P."/>
            <person name="Petersen B."/>
            <person name="Wilson J."/>
        </authorList>
    </citation>
    <scope>NUCLEOTIDE SEQUENCE</scope>
    <source>
        <strain evidence="5">AA19_3_7</strain>
        <tissue evidence="5">Leaf</tissue>
    </source>
</reference>
<dbReference type="Gene3D" id="1.10.510.10">
    <property type="entry name" value="Transferase(Phosphotransferase) domain 1"/>
    <property type="match status" value="1"/>
</dbReference>
<feature type="transmembrane region" description="Helical" evidence="3">
    <location>
        <begin position="464"/>
        <end position="486"/>
    </location>
</feature>
<comment type="subcellular location">
    <subcellularLocation>
        <location evidence="1">Membrane</location>
        <topology evidence="1">Single-pass membrane protein</topology>
    </subcellularLocation>
</comment>
<name>A0AAD5GGK7_AMBAR</name>
<organism evidence="5 6">
    <name type="scientific">Ambrosia artemisiifolia</name>
    <name type="common">Common ragweed</name>
    <dbReference type="NCBI Taxonomy" id="4212"/>
    <lineage>
        <taxon>Eukaryota</taxon>
        <taxon>Viridiplantae</taxon>
        <taxon>Streptophyta</taxon>
        <taxon>Embryophyta</taxon>
        <taxon>Tracheophyta</taxon>
        <taxon>Spermatophyta</taxon>
        <taxon>Magnoliopsida</taxon>
        <taxon>eudicotyledons</taxon>
        <taxon>Gunneridae</taxon>
        <taxon>Pentapetalae</taxon>
        <taxon>asterids</taxon>
        <taxon>campanulids</taxon>
        <taxon>Asterales</taxon>
        <taxon>Asteraceae</taxon>
        <taxon>Asteroideae</taxon>
        <taxon>Heliantheae alliance</taxon>
        <taxon>Heliantheae</taxon>
        <taxon>Ambrosia</taxon>
    </lineage>
</organism>
<feature type="domain" description="Wall-associated receptor kinase galacturonan-binding" evidence="4">
    <location>
        <begin position="176"/>
        <end position="232"/>
    </location>
</feature>
<keyword evidence="2" id="KW-0732">Signal</keyword>
<keyword evidence="3" id="KW-1133">Transmembrane helix</keyword>
<dbReference type="Proteomes" id="UP001206925">
    <property type="component" value="Unassembled WGS sequence"/>
</dbReference>
<gene>
    <name evidence="5" type="ORF">M8C21_019014</name>
</gene>
<dbReference type="PANTHER" id="PTHR33491">
    <property type="entry name" value="OSJNBA0016N04.9 PROTEIN"/>
    <property type="match status" value="1"/>
</dbReference>
<dbReference type="InterPro" id="IPR025287">
    <property type="entry name" value="WAK_GUB"/>
</dbReference>
<protein>
    <recommendedName>
        <fullName evidence="4">Wall-associated receptor kinase galacturonan-binding domain-containing protein</fullName>
    </recommendedName>
</protein>
<keyword evidence="6" id="KW-1185">Reference proteome</keyword>
<proteinExistence type="predicted"/>
<dbReference type="EMBL" id="JAMZMK010008410">
    <property type="protein sequence ID" value="KAI7740544.1"/>
    <property type="molecule type" value="Genomic_DNA"/>
</dbReference>
<evidence type="ECO:0000259" key="4">
    <source>
        <dbReference type="Pfam" id="PF13947"/>
    </source>
</evidence>
<dbReference type="Pfam" id="PF13947">
    <property type="entry name" value="GUB_WAK_bind"/>
    <property type="match status" value="1"/>
</dbReference>
<evidence type="ECO:0000313" key="6">
    <source>
        <dbReference type="Proteomes" id="UP001206925"/>
    </source>
</evidence>
<evidence type="ECO:0000256" key="2">
    <source>
        <dbReference type="ARBA" id="ARBA00022729"/>
    </source>
</evidence>